<dbReference type="InterPro" id="IPR001466">
    <property type="entry name" value="Beta-lactam-related"/>
</dbReference>
<reference evidence="4" key="1">
    <citation type="submission" date="2016-10" db="EMBL/GenBank/DDBJ databases">
        <authorList>
            <person name="Varghese N."/>
            <person name="Submissions S."/>
        </authorList>
    </citation>
    <scope>NUCLEOTIDE SEQUENCE [LARGE SCALE GENOMIC DNA]</scope>
    <source>
        <strain evidence="4">CPCC 202695</strain>
    </source>
</reference>
<sequence>MAGVVTRVRRIVAALVAAGTLFALSACMAPAEPAADYDQVEGEFPADLQERLDATLDEAIRVSGSSGGIAGVWAPWAGAWTAAAGTVDLSKGAAKATTDTAFQLPAVTGELTCAIAMRLVDADVIELDQRIDTMVRGLPGLGDITVEQLCRHTSGLDDYYPPLRRHFVANPERVWPAGELIASGMALAHVGEPGAVWKESRTGILLLATALEQHTGRSWSELAEQYVLDPLDMDGTVLPEQSDTAYTGALGGYSAALAADGSPDCATVVDVSRRSSSIGGAAGGARSTLDEVREFSQAYASGALFEEGTARQAWDVVPFGGSAPSWQAQGIGAQQYGPLRGMAGESTGALTAAFTDPDSGLTVVLALNNSTGGATLVREAAFALASLGSKAAAADERTQPLVELPWSYEQATQRMTEAAPCAEPAE</sequence>
<dbReference type="SUPFAM" id="SSF56601">
    <property type="entry name" value="beta-lactamase/transpeptidase-like"/>
    <property type="match status" value="1"/>
</dbReference>
<dbReference type="Gene3D" id="3.40.710.10">
    <property type="entry name" value="DD-peptidase/beta-lactamase superfamily"/>
    <property type="match status" value="1"/>
</dbReference>
<feature type="chain" id="PRO_5038589706" evidence="1">
    <location>
        <begin position="26"/>
        <end position="426"/>
    </location>
</feature>
<accession>A0A1H1Z1C1</accession>
<dbReference type="EMBL" id="LT629755">
    <property type="protein sequence ID" value="SDT27534.1"/>
    <property type="molecule type" value="Genomic_DNA"/>
</dbReference>
<evidence type="ECO:0000313" key="4">
    <source>
        <dbReference type="Proteomes" id="UP000199482"/>
    </source>
</evidence>
<feature type="domain" description="Beta-lactamase-related" evidence="2">
    <location>
        <begin position="80"/>
        <end position="378"/>
    </location>
</feature>
<name>A0A1H1Z1C1_9MICO</name>
<evidence type="ECO:0000256" key="1">
    <source>
        <dbReference type="SAM" id="SignalP"/>
    </source>
</evidence>
<dbReference type="Proteomes" id="UP000199482">
    <property type="component" value="Chromosome I"/>
</dbReference>
<dbReference type="STRING" id="589382.SAMN04489721_2964"/>
<feature type="signal peptide" evidence="1">
    <location>
        <begin position="1"/>
        <end position="25"/>
    </location>
</feature>
<evidence type="ECO:0000313" key="3">
    <source>
        <dbReference type="EMBL" id="SDT27534.1"/>
    </source>
</evidence>
<protein>
    <submittedName>
        <fullName evidence="3">Beta-lactamase</fullName>
    </submittedName>
</protein>
<dbReference type="PANTHER" id="PTHR46825">
    <property type="entry name" value="D-ALANYL-D-ALANINE-CARBOXYPEPTIDASE/ENDOPEPTIDASE AMPH"/>
    <property type="match status" value="1"/>
</dbReference>
<gene>
    <name evidence="3" type="ORF">SAMN04489721_2964</name>
</gene>
<dbReference type="Pfam" id="PF00144">
    <property type="entry name" value="Beta-lactamase"/>
    <property type="match status" value="1"/>
</dbReference>
<dbReference type="InterPro" id="IPR050491">
    <property type="entry name" value="AmpC-like"/>
</dbReference>
<dbReference type="PROSITE" id="PS51257">
    <property type="entry name" value="PROKAR_LIPOPROTEIN"/>
    <property type="match status" value="1"/>
</dbReference>
<evidence type="ECO:0000259" key="2">
    <source>
        <dbReference type="Pfam" id="PF00144"/>
    </source>
</evidence>
<dbReference type="InterPro" id="IPR012338">
    <property type="entry name" value="Beta-lactam/transpept-like"/>
</dbReference>
<proteinExistence type="predicted"/>
<organism evidence="3 4">
    <name type="scientific">Agromyces flavus</name>
    <dbReference type="NCBI Taxonomy" id="589382"/>
    <lineage>
        <taxon>Bacteria</taxon>
        <taxon>Bacillati</taxon>
        <taxon>Actinomycetota</taxon>
        <taxon>Actinomycetes</taxon>
        <taxon>Micrococcales</taxon>
        <taxon>Microbacteriaceae</taxon>
        <taxon>Agromyces</taxon>
    </lineage>
</organism>
<dbReference type="PANTHER" id="PTHR46825:SF7">
    <property type="entry name" value="D-ALANYL-D-ALANINE CARBOXYPEPTIDASE"/>
    <property type="match status" value="1"/>
</dbReference>
<keyword evidence="1" id="KW-0732">Signal</keyword>
<dbReference type="AlphaFoldDB" id="A0A1H1Z1C1"/>